<feature type="non-terminal residue" evidence="1">
    <location>
        <position position="1"/>
    </location>
</feature>
<sequence length="108" mass="11839">HFTKLLVDEASLCGGISLALRPLQLLSLAIAIVVRCDSFHHEALVTIAGSSMSGDQANDVTQNTGFIDCSRFSPYDSKIQTLRASEEKKREAMEYNNFRNLPNGILPA</sequence>
<evidence type="ECO:0000313" key="2">
    <source>
        <dbReference type="Proteomes" id="UP000823775"/>
    </source>
</evidence>
<reference evidence="1 2" key="1">
    <citation type="journal article" date="2021" name="BMC Genomics">
        <title>Datura genome reveals duplications of psychoactive alkaloid biosynthetic genes and high mutation rate following tissue culture.</title>
        <authorList>
            <person name="Rajewski A."/>
            <person name="Carter-House D."/>
            <person name="Stajich J."/>
            <person name="Litt A."/>
        </authorList>
    </citation>
    <scope>NUCLEOTIDE SEQUENCE [LARGE SCALE GENOMIC DNA]</scope>
    <source>
        <strain evidence="1">AR-01</strain>
    </source>
</reference>
<dbReference type="Proteomes" id="UP000823775">
    <property type="component" value="Unassembled WGS sequence"/>
</dbReference>
<keyword evidence="2" id="KW-1185">Reference proteome</keyword>
<feature type="non-terminal residue" evidence="1">
    <location>
        <position position="108"/>
    </location>
</feature>
<name>A0ABS8S096_DATST</name>
<comment type="caution">
    <text evidence="1">The sequence shown here is derived from an EMBL/GenBank/DDBJ whole genome shotgun (WGS) entry which is preliminary data.</text>
</comment>
<protein>
    <submittedName>
        <fullName evidence="1">Uncharacterized protein</fullName>
    </submittedName>
</protein>
<organism evidence="1 2">
    <name type="scientific">Datura stramonium</name>
    <name type="common">Jimsonweed</name>
    <name type="synonym">Common thornapple</name>
    <dbReference type="NCBI Taxonomy" id="4076"/>
    <lineage>
        <taxon>Eukaryota</taxon>
        <taxon>Viridiplantae</taxon>
        <taxon>Streptophyta</taxon>
        <taxon>Embryophyta</taxon>
        <taxon>Tracheophyta</taxon>
        <taxon>Spermatophyta</taxon>
        <taxon>Magnoliopsida</taxon>
        <taxon>eudicotyledons</taxon>
        <taxon>Gunneridae</taxon>
        <taxon>Pentapetalae</taxon>
        <taxon>asterids</taxon>
        <taxon>lamiids</taxon>
        <taxon>Solanales</taxon>
        <taxon>Solanaceae</taxon>
        <taxon>Solanoideae</taxon>
        <taxon>Datureae</taxon>
        <taxon>Datura</taxon>
    </lineage>
</organism>
<accession>A0ABS8S096</accession>
<dbReference type="EMBL" id="JACEIK010000214">
    <property type="protein sequence ID" value="MCD7452521.1"/>
    <property type="molecule type" value="Genomic_DNA"/>
</dbReference>
<gene>
    <name evidence="1" type="ORF">HAX54_017276</name>
</gene>
<evidence type="ECO:0000313" key="1">
    <source>
        <dbReference type="EMBL" id="MCD7452521.1"/>
    </source>
</evidence>
<proteinExistence type="predicted"/>